<comment type="similarity">
    <text evidence="2">Belongs to the venom Kunitz-type family.</text>
</comment>
<dbReference type="EMBL" id="GDBH01000071">
    <property type="protein sequence ID" value="JAS05162.1"/>
    <property type="molecule type" value="Transcribed_RNA"/>
</dbReference>
<dbReference type="SMART" id="SM00131">
    <property type="entry name" value="KU"/>
    <property type="match status" value="1"/>
</dbReference>
<dbReference type="CDD" id="cd22594">
    <property type="entry name" value="Kunitz_textilinin-like"/>
    <property type="match status" value="1"/>
</dbReference>
<reference evidence="8" key="1">
    <citation type="journal article" date="2015" name="G3 (Bethesda)">
        <title>Post-transcriptional mechanisms contribute little to phenotypic variation in snake venoms.</title>
        <authorList>
            <person name="Rokyta D.R."/>
            <person name="Margres M.J."/>
            <person name="Calvin K."/>
        </authorList>
    </citation>
    <scope>NUCLEOTIDE SEQUENCE</scope>
    <source>
        <strain evidence="8">KW1743</strain>
        <tissue evidence="8">Venom gland</tissue>
    </source>
</reference>
<dbReference type="FunFam" id="4.10.410.10:FF:000021">
    <property type="entry name" value="Serine protease inhibitor, putative"/>
    <property type="match status" value="1"/>
</dbReference>
<dbReference type="PRINTS" id="PR00759">
    <property type="entry name" value="BASICPTASE"/>
</dbReference>
<dbReference type="PROSITE" id="PS00280">
    <property type="entry name" value="BPTI_KUNITZ_1"/>
    <property type="match status" value="1"/>
</dbReference>
<feature type="chain" id="PRO_5008262856" evidence="6">
    <location>
        <begin position="25"/>
        <end position="83"/>
    </location>
</feature>
<evidence type="ECO:0000313" key="8">
    <source>
        <dbReference type="EMBL" id="JAS05162.1"/>
    </source>
</evidence>
<dbReference type="InterPro" id="IPR002223">
    <property type="entry name" value="Kunitz_BPTI"/>
</dbReference>
<feature type="domain" description="BPTI/Kunitz inhibitor" evidence="7">
    <location>
        <begin position="31"/>
        <end position="81"/>
    </location>
</feature>
<evidence type="ECO:0000256" key="6">
    <source>
        <dbReference type="SAM" id="SignalP"/>
    </source>
</evidence>
<dbReference type="Gene3D" id="4.10.410.10">
    <property type="entry name" value="Pancreatic trypsin inhibitor Kunitz domain"/>
    <property type="match status" value="1"/>
</dbReference>
<dbReference type="GO" id="GO:0004867">
    <property type="term" value="F:serine-type endopeptidase inhibitor activity"/>
    <property type="evidence" value="ECO:0007669"/>
    <property type="project" value="InterPro"/>
</dbReference>
<dbReference type="GO" id="GO:0005576">
    <property type="term" value="C:extracellular region"/>
    <property type="evidence" value="ECO:0007669"/>
    <property type="project" value="UniProtKB-SubCell"/>
</dbReference>
<evidence type="ECO:0000256" key="1">
    <source>
        <dbReference type="ARBA" id="ARBA00004613"/>
    </source>
</evidence>
<dbReference type="InterPro" id="IPR050098">
    <property type="entry name" value="TFPI/VKTCI-like"/>
</dbReference>
<evidence type="ECO:0000256" key="3">
    <source>
        <dbReference type="ARBA" id="ARBA00022525"/>
    </source>
</evidence>
<dbReference type="PANTHER" id="PTHR10083">
    <property type="entry name" value="KUNITZ-TYPE PROTEASE INHIBITOR-RELATED"/>
    <property type="match status" value="1"/>
</dbReference>
<evidence type="ECO:0000259" key="7">
    <source>
        <dbReference type="PROSITE" id="PS50279"/>
    </source>
</evidence>
<keyword evidence="3" id="KW-0964">Secreted</keyword>
<dbReference type="PROSITE" id="PS50279">
    <property type="entry name" value="BPTI_KUNITZ_2"/>
    <property type="match status" value="1"/>
</dbReference>
<keyword evidence="6" id="KW-0732">Signal</keyword>
<dbReference type="GO" id="GO:0044483">
    <property type="term" value="P:venom-mediated perturbation of hemostasis"/>
    <property type="evidence" value="ECO:0007669"/>
    <property type="project" value="UniProtKB-ARBA"/>
</dbReference>
<comment type="subcellular location">
    <subcellularLocation>
        <location evidence="1">Secreted</location>
    </subcellularLocation>
</comment>
<evidence type="ECO:0000256" key="4">
    <source>
        <dbReference type="ARBA" id="ARBA00022690"/>
    </source>
</evidence>
<name>A0A194ARF4_9SAUR</name>
<evidence type="ECO:0000256" key="5">
    <source>
        <dbReference type="ARBA" id="ARBA00023157"/>
    </source>
</evidence>
<accession>A0A194ARF4</accession>
<dbReference type="Pfam" id="PF00014">
    <property type="entry name" value="Kunitz_BPTI"/>
    <property type="match status" value="1"/>
</dbReference>
<dbReference type="InterPro" id="IPR036880">
    <property type="entry name" value="Kunitz_BPTI_sf"/>
</dbReference>
<organism evidence="8">
    <name type="scientific">Micrurus tener</name>
    <name type="common">Texas coral snake</name>
    <dbReference type="NCBI Taxonomy" id="1114301"/>
    <lineage>
        <taxon>Eukaryota</taxon>
        <taxon>Metazoa</taxon>
        <taxon>Chordata</taxon>
        <taxon>Craniata</taxon>
        <taxon>Vertebrata</taxon>
        <taxon>Euteleostomi</taxon>
        <taxon>Lepidosauria</taxon>
        <taxon>Squamata</taxon>
        <taxon>Bifurcata</taxon>
        <taxon>Unidentata</taxon>
        <taxon>Episquamata</taxon>
        <taxon>Toxicofera</taxon>
        <taxon>Serpentes</taxon>
        <taxon>Colubroidea</taxon>
        <taxon>Elapidae</taxon>
        <taxon>Elapinae</taxon>
        <taxon>Micrurus</taxon>
    </lineage>
</organism>
<keyword evidence="4" id="KW-0646">Protease inhibitor</keyword>
<sequence length="83" mass="8961">MSSGGLLLLLGLLTLWVELTPVSSLRGPEYCNLPPDSGSCKANFPAFYYDPASHKCQEFIYGGCDGNDNNFKSMEECQSTCAG</sequence>
<dbReference type="AlphaFoldDB" id="A0A194ARF4"/>
<keyword evidence="5" id="KW-1015">Disulfide bond</keyword>
<dbReference type="SUPFAM" id="SSF57362">
    <property type="entry name" value="BPTI-like"/>
    <property type="match status" value="1"/>
</dbReference>
<protein>
    <submittedName>
        <fullName evidence="8">Kunitz-type protease inhibitor 3</fullName>
    </submittedName>
</protein>
<proteinExistence type="inferred from homology"/>
<feature type="signal peptide" evidence="6">
    <location>
        <begin position="1"/>
        <end position="24"/>
    </location>
</feature>
<dbReference type="InterPro" id="IPR020901">
    <property type="entry name" value="Prtase_inh_Kunz-CS"/>
</dbReference>
<evidence type="ECO:0000256" key="2">
    <source>
        <dbReference type="ARBA" id="ARBA00008415"/>
    </source>
</evidence>